<evidence type="ECO:0000313" key="3">
    <source>
        <dbReference type="EMBL" id="KQM09724.1"/>
    </source>
</evidence>
<dbReference type="Proteomes" id="UP000054172">
    <property type="component" value="Unassembled WGS sequence"/>
</dbReference>
<dbReference type="AlphaFoldDB" id="A0A0Q4BBF0"/>
<feature type="compositionally biased region" description="Low complexity" evidence="1">
    <location>
        <begin position="311"/>
        <end position="326"/>
    </location>
</feature>
<accession>A0A0Q4BBF0</accession>
<evidence type="ECO:0000313" key="4">
    <source>
        <dbReference type="Proteomes" id="UP000054172"/>
    </source>
</evidence>
<evidence type="ECO:0000313" key="2">
    <source>
        <dbReference type="EMBL" id="KQM09686.1"/>
    </source>
</evidence>
<protein>
    <submittedName>
        <fullName evidence="2">Uncharacterized protein</fullName>
    </submittedName>
</protein>
<feature type="compositionally biased region" description="Polar residues" evidence="1">
    <location>
        <begin position="99"/>
        <end position="121"/>
    </location>
</feature>
<dbReference type="EMBL" id="LIIK01000001">
    <property type="protein sequence ID" value="KQM09686.1"/>
    <property type="molecule type" value="Genomic_DNA"/>
</dbReference>
<feature type="compositionally biased region" description="Basic and acidic residues" evidence="1">
    <location>
        <begin position="259"/>
        <end position="268"/>
    </location>
</feature>
<keyword evidence="4" id="KW-1185">Reference proteome</keyword>
<dbReference type="STRING" id="1702214.AL399_00215"/>
<feature type="compositionally biased region" description="Low complexity" evidence="1">
    <location>
        <begin position="218"/>
        <end position="239"/>
    </location>
</feature>
<comment type="caution">
    <text evidence="2">The sequence shown here is derived from an EMBL/GenBank/DDBJ whole genome shotgun (WGS) entry which is preliminary data.</text>
</comment>
<reference evidence="2 4" key="1">
    <citation type="submission" date="2015-08" db="EMBL/GenBank/DDBJ databases">
        <title>Candidatus Bacteriodes Periocalifornicus.</title>
        <authorList>
            <person name="McLean J.S."/>
            <person name="Kelley S."/>
        </authorList>
    </citation>
    <scope>NUCLEOTIDE SEQUENCE [LARGE SCALE GENOMIC DNA]</scope>
    <source>
        <strain evidence="2">12B</strain>
    </source>
</reference>
<name>A0A0Q4BBF0_9BACT</name>
<feature type="region of interest" description="Disordered" evidence="1">
    <location>
        <begin position="96"/>
        <end position="132"/>
    </location>
</feature>
<feature type="region of interest" description="Disordered" evidence="1">
    <location>
        <begin position="345"/>
        <end position="375"/>
    </location>
</feature>
<feature type="region of interest" description="Disordered" evidence="1">
    <location>
        <begin position="148"/>
        <end position="332"/>
    </location>
</feature>
<feature type="compositionally biased region" description="Basic and acidic residues" evidence="1">
    <location>
        <begin position="161"/>
        <end position="180"/>
    </location>
</feature>
<gene>
    <name evidence="2" type="ORF">AL399_00215</name>
    <name evidence="3" type="ORF">AL399_00485</name>
</gene>
<evidence type="ECO:0000256" key="1">
    <source>
        <dbReference type="SAM" id="MobiDB-lite"/>
    </source>
</evidence>
<dbReference type="PATRIC" id="fig|1702214.3.peg.228"/>
<sequence length="528" mass="55367">METAEKFYSLLFGQAAINESDAGWAAELCAKYPYCHAAHLLRARGVGTSQAPSANRSQLLFQIAAQVPSAVSVYRAVNGSLLPLTVELDDLLPSDAVSEASQPQETSAASTSPFSVENPQHQQHENPSDGEAYTTTTVAYSAPRETVATQEYAPSSPQVETEPKQDTQALDTHDAQEQAHDPSFATFYGGAGSGVQEGPESAENGAGMAGNAPVATGSFPSASQPSPASAPLASRSVDSVPPPPASSPVAPEDASQGVDAHDAQEQAHDPSFAAFYSEAGSDGQGRAESAENGGKNGVIERDLANADPQPAAARGAGGDDSSMADSTEPTTVVMDWNALLGGSVRARSGQAKGGDSPTRRQDTGESASTGTIGAEAGEVDLRGVLDQSLATPVPEISASLFTLEGGAGTLSAEGYEYVRTQLNPLYRKAKQEGKDQMQRIESYLNNLDSLLETMREMAKKPADATEQQEDLARESSVLSRSIVSEHLADMHAEKGDFAIAITMYNRLAARNPEKSAYFAGKIEALRER</sequence>
<dbReference type="EMBL" id="LIIK01000001">
    <property type="protein sequence ID" value="KQM09724.1"/>
    <property type="molecule type" value="Genomic_DNA"/>
</dbReference>
<feature type="compositionally biased region" description="Polar residues" evidence="1">
    <location>
        <begin position="148"/>
        <end position="159"/>
    </location>
</feature>
<proteinExistence type="predicted"/>
<organism evidence="2 4">
    <name type="scientific">Candidatus [Bacteroides] periocalifornicus</name>
    <dbReference type="NCBI Taxonomy" id="1702214"/>
    <lineage>
        <taxon>Bacteria</taxon>
        <taxon>Pseudomonadati</taxon>
        <taxon>Bacteroidota</taxon>
    </lineage>
</organism>